<protein>
    <submittedName>
        <fullName evidence="1">Uncharacterized protein</fullName>
    </submittedName>
</protein>
<proteinExistence type="predicted"/>
<gene>
    <name evidence="1" type="ORF">GCM10010994_60890</name>
</gene>
<sequence length="98" mass="11086">MRAYFNSEFWLEDQSRRAESINLEEIIRRRRRSRRARNASIEIPSSIPREDVSLRRGRRKALSLSRFIHPVDLLCTEGNSGASAGAVSRVASGLGPFA</sequence>
<evidence type="ECO:0000313" key="1">
    <source>
        <dbReference type="EMBL" id="GGC94995.1"/>
    </source>
</evidence>
<dbReference type="Proteomes" id="UP000637002">
    <property type="component" value="Unassembled WGS sequence"/>
</dbReference>
<organism evidence="1 2">
    <name type="scientific">Chelatococcus reniformis</name>
    <dbReference type="NCBI Taxonomy" id="1494448"/>
    <lineage>
        <taxon>Bacteria</taxon>
        <taxon>Pseudomonadati</taxon>
        <taxon>Pseudomonadota</taxon>
        <taxon>Alphaproteobacteria</taxon>
        <taxon>Hyphomicrobiales</taxon>
        <taxon>Chelatococcaceae</taxon>
        <taxon>Chelatococcus</taxon>
    </lineage>
</organism>
<accession>A0A916UYN7</accession>
<dbReference type="AlphaFoldDB" id="A0A916UYN7"/>
<name>A0A916UYN7_9HYPH</name>
<evidence type="ECO:0000313" key="2">
    <source>
        <dbReference type="Proteomes" id="UP000637002"/>
    </source>
</evidence>
<reference evidence="1" key="1">
    <citation type="journal article" date="2014" name="Int. J. Syst. Evol. Microbiol.">
        <title>Complete genome sequence of Corynebacterium casei LMG S-19264T (=DSM 44701T), isolated from a smear-ripened cheese.</title>
        <authorList>
            <consortium name="US DOE Joint Genome Institute (JGI-PGF)"/>
            <person name="Walter F."/>
            <person name="Albersmeier A."/>
            <person name="Kalinowski J."/>
            <person name="Ruckert C."/>
        </authorList>
    </citation>
    <scope>NUCLEOTIDE SEQUENCE</scope>
    <source>
        <strain evidence="1">CGMCC 1.12919</strain>
    </source>
</reference>
<dbReference type="EMBL" id="BMGG01000023">
    <property type="protein sequence ID" value="GGC94995.1"/>
    <property type="molecule type" value="Genomic_DNA"/>
</dbReference>
<reference evidence="1" key="2">
    <citation type="submission" date="2020-09" db="EMBL/GenBank/DDBJ databases">
        <authorList>
            <person name="Sun Q."/>
            <person name="Zhou Y."/>
        </authorList>
    </citation>
    <scope>NUCLEOTIDE SEQUENCE</scope>
    <source>
        <strain evidence="1">CGMCC 1.12919</strain>
    </source>
</reference>
<comment type="caution">
    <text evidence="1">The sequence shown here is derived from an EMBL/GenBank/DDBJ whole genome shotgun (WGS) entry which is preliminary data.</text>
</comment>
<keyword evidence="2" id="KW-1185">Reference proteome</keyword>